<gene>
    <name evidence="15" type="primary">mutM</name>
    <name evidence="15" type="synonym">fpg</name>
    <name evidence="18" type="ORF">SFMTTN_1634</name>
</gene>
<dbReference type="FunFam" id="3.20.190.10:FF:000001">
    <property type="entry name" value="Formamidopyrimidine-DNA glycosylase"/>
    <property type="match status" value="1"/>
</dbReference>
<evidence type="ECO:0000256" key="14">
    <source>
        <dbReference type="ARBA" id="ARBA00044632"/>
    </source>
</evidence>
<evidence type="ECO:0000256" key="2">
    <source>
        <dbReference type="ARBA" id="ARBA00009409"/>
    </source>
</evidence>
<dbReference type="EC" id="4.2.99.18" evidence="15"/>
<evidence type="ECO:0000256" key="1">
    <source>
        <dbReference type="ARBA" id="ARBA00001668"/>
    </source>
</evidence>
<dbReference type="SUPFAM" id="SSF57716">
    <property type="entry name" value="Glucocorticoid receptor-like (DNA-binding domain)"/>
    <property type="match status" value="1"/>
</dbReference>
<keyword evidence="12 15" id="KW-0511">Multifunctional enzyme</keyword>
<dbReference type="InterPro" id="IPR020629">
    <property type="entry name" value="FPG_Glyclase"/>
</dbReference>
<dbReference type="InterPro" id="IPR000214">
    <property type="entry name" value="Znf_DNA_glyclase/AP_lyase"/>
</dbReference>
<dbReference type="Proteomes" id="UP000286806">
    <property type="component" value="Unassembled WGS sequence"/>
</dbReference>
<dbReference type="AlphaFoldDB" id="A0A401JDV1"/>
<keyword evidence="6 15" id="KW-0863">Zinc-finger</keyword>
<sequence length="275" mass="30411">MLSFMPELPEVETTCRGLAPHCVGRNIVTALVRNTQLRWPVPADLAQQVAGQPILNLSRRAKYLIMTLQHGAIILHLGMSGSLRIMDSNSPAGVHDHIDLVLDNDTCIRLRDPRRFGAVLWTQSDVLRHPLLENLGPEPLSEMFDETYLHGYSRGRKVPIKTFLMDSHVVAGVGNIYANEALFLAGIRPTMPAGRLSLARYARLTAAIRTILARAIEAGGSTLRDFVNSAGEAGYFQQQYTVYGRAGESCRVCSSSIKQIRQGQRSTFYCPCCQT</sequence>
<keyword evidence="10 15" id="KW-0234">DNA repair</keyword>
<evidence type="ECO:0000256" key="4">
    <source>
        <dbReference type="ARBA" id="ARBA00022723"/>
    </source>
</evidence>
<comment type="subunit">
    <text evidence="3 15">Monomer.</text>
</comment>
<evidence type="ECO:0000256" key="13">
    <source>
        <dbReference type="ARBA" id="ARBA00023295"/>
    </source>
</evidence>
<feature type="active site" description="Proton donor" evidence="15">
    <location>
        <position position="7"/>
    </location>
</feature>
<dbReference type="PROSITE" id="PS51068">
    <property type="entry name" value="FPG_CAT"/>
    <property type="match status" value="1"/>
</dbReference>
<keyword evidence="9 15" id="KW-0238">DNA-binding</keyword>
<comment type="catalytic activity">
    <reaction evidence="1 15">
        <text>Hydrolysis of DNA containing ring-opened 7-methylguanine residues, releasing 2,6-diamino-4-hydroxy-5-(N-methyl)formamidopyrimidine.</text>
        <dbReference type="EC" id="3.2.2.23"/>
    </reaction>
</comment>
<evidence type="ECO:0000256" key="15">
    <source>
        <dbReference type="HAMAP-Rule" id="MF_00103"/>
    </source>
</evidence>
<evidence type="ECO:0000256" key="5">
    <source>
        <dbReference type="ARBA" id="ARBA00022763"/>
    </source>
</evidence>
<dbReference type="InterPro" id="IPR012319">
    <property type="entry name" value="FPG_cat"/>
</dbReference>
<evidence type="ECO:0000256" key="7">
    <source>
        <dbReference type="ARBA" id="ARBA00022801"/>
    </source>
</evidence>
<dbReference type="FunFam" id="1.10.8.50:FF:000003">
    <property type="entry name" value="Formamidopyrimidine-DNA glycosylase"/>
    <property type="match status" value="1"/>
</dbReference>
<evidence type="ECO:0000313" key="19">
    <source>
        <dbReference type="Proteomes" id="UP000286806"/>
    </source>
</evidence>
<evidence type="ECO:0000256" key="6">
    <source>
        <dbReference type="ARBA" id="ARBA00022771"/>
    </source>
</evidence>
<dbReference type="SMART" id="SM00898">
    <property type="entry name" value="Fapy_DNA_glyco"/>
    <property type="match status" value="1"/>
</dbReference>
<evidence type="ECO:0000259" key="16">
    <source>
        <dbReference type="PROSITE" id="PS51066"/>
    </source>
</evidence>
<dbReference type="GO" id="GO:0006284">
    <property type="term" value="P:base-excision repair"/>
    <property type="evidence" value="ECO:0007669"/>
    <property type="project" value="InterPro"/>
</dbReference>
<feature type="binding site" evidence="15">
    <location>
        <position position="114"/>
    </location>
    <ligand>
        <name>DNA</name>
        <dbReference type="ChEBI" id="CHEBI:16991"/>
    </ligand>
</feature>
<comment type="cofactor">
    <cofactor evidence="15">
        <name>Zn(2+)</name>
        <dbReference type="ChEBI" id="CHEBI:29105"/>
    </cofactor>
    <text evidence="15">Binds 1 zinc ion per subunit.</text>
</comment>
<dbReference type="NCBIfam" id="TIGR00577">
    <property type="entry name" value="fpg"/>
    <property type="match status" value="1"/>
</dbReference>
<evidence type="ECO:0000256" key="12">
    <source>
        <dbReference type="ARBA" id="ARBA00023268"/>
    </source>
</evidence>
<dbReference type="PANTHER" id="PTHR22993:SF9">
    <property type="entry name" value="FORMAMIDOPYRIMIDINE-DNA GLYCOSYLASE"/>
    <property type="match status" value="1"/>
</dbReference>
<dbReference type="Pfam" id="PF01149">
    <property type="entry name" value="Fapy_DNA_glyco"/>
    <property type="match status" value="1"/>
</dbReference>
<keyword evidence="7 15" id="KW-0378">Hydrolase</keyword>
<dbReference type="EMBL" id="BGOW01000014">
    <property type="protein sequence ID" value="GBL45823.1"/>
    <property type="molecule type" value="Genomic_DNA"/>
</dbReference>
<dbReference type="Gene3D" id="1.10.8.50">
    <property type="match status" value="1"/>
</dbReference>
<dbReference type="PANTHER" id="PTHR22993">
    <property type="entry name" value="FORMAMIDOPYRIMIDINE-DNA GLYCOSYLASE"/>
    <property type="match status" value="1"/>
</dbReference>
<dbReference type="SUPFAM" id="SSF81624">
    <property type="entry name" value="N-terminal domain of MutM-like DNA repair proteins"/>
    <property type="match status" value="1"/>
</dbReference>
<evidence type="ECO:0000313" key="18">
    <source>
        <dbReference type="EMBL" id="GBL45823.1"/>
    </source>
</evidence>
<keyword evidence="5 15" id="KW-0227">DNA damage</keyword>
<feature type="active site" description="Schiff-base intermediate with DNA" evidence="15">
    <location>
        <position position="6"/>
    </location>
</feature>
<keyword evidence="19" id="KW-1185">Reference proteome</keyword>
<feature type="domain" description="Formamidopyrimidine-DNA glycosylase catalytic" evidence="17">
    <location>
        <begin position="6"/>
        <end position="117"/>
    </location>
</feature>
<feature type="domain" description="FPG-type" evidence="16">
    <location>
        <begin position="241"/>
        <end position="275"/>
    </location>
</feature>
<dbReference type="InterPro" id="IPR010979">
    <property type="entry name" value="Ribosomal_uS13-like_H2TH"/>
</dbReference>
<dbReference type="CDD" id="cd08966">
    <property type="entry name" value="EcFpg-like_N"/>
    <property type="match status" value="1"/>
</dbReference>
<feature type="binding site" evidence="15">
    <location>
        <position position="156"/>
    </location>
    <ligand>
        <name>DNA</name>
        <dbReference type="ChEBI" id="CHEBI:16991"/>
    </ligand>
</feature>
<evidence type="ECO:0000259" key="17">
    <source>
        <dbReference type="PROSITE" id="PS51068"/>
    </source>
</evidence>
<dbReference type="InterPro" id="IPR035937">
    <property type="entry name" value="FPG_N"/>
</dbReference>
<dbReference type="InterPro" id="IPR015887">
    <property type="entry name" value="DNA_glyclase_Znf_dom_DNA_BS"/>
</dbReference>
<dbReference type="SUPFAM" id="SSF46946">
    <property type="entry name" value="S13-like H2TH domain"/>
    <property type="match status" value="1"/>
</dbReference>
<dbReference type="HAMAP" id="MF_00103">
    <property type="entry name" value="Fapy_DNA_glycosyl"/>
    <property type="match status" value="1"/>
</dbReference>
<evidence type="ECO:0000256" key="8">
    <source>
        <dbReference type="ARBA" id="ARBA00022833"/>
    </source>
</evidence>
<keyword evidence="13 15" id="KW-0326">Glycosidase</keyword>
<dbReference type="GO" id="GO:0003684">
    <property type="term" value="F:damaged DNA binding"/>
    <property type="evidence" value="ECO:0007669"/>
    <property type="project" value="InterPro"/>
</dbReference>
<feature type="binding site" evidence="15">
    <location>
        <position position="95"/>
    </location>
    <ligand>
        <name>DNA</name>
        <dbReference type="ChEBI" id="CHEBI:16991"/>
    </ligand>
</feature>
<dbReference type="GO" id="GO:0140078">
    <property type="term" value="F:class I DNA-(apurinic or apyrimidinic site) endonuclease activity"/>
    <property type="evidence" value="ECO:0007669"/>
    <property type="project" value="UniProtKB-EC"/>
</dbReference>
<evidence type="ECO:0000256" key="9">
    <source>
        <dbReference type="ARBA" id="ARBA00023125"/>
    </source>
</evidence>
<comment type="similarity">
    <text evidence="2 15">Belongs to the FPG family.</text>
</comment>
<dbReference type="InterPro" id="IPR015886">
    <property type="entry name" value="H2TH_FPG"/>
</dbReference>
<dbReference type="PROSITE" id="PS01242">
    <property type="entry name" value="ZF_FPG_1"/>
    <property type="match status" value="1"/>
</dbReference>
<evidence type="ECO:0000256" key="11">
    <source>
        <dbReference type="ARBA" id="ARBA00023239"/>
    </source>
</evidence>
<feature type="active site" description="Proton donor; for beta-elimination activity" evidence="15">
    <location>
        <position position="62"/>
    </location>
</feature>
<organism evidence="18 19">
    <name type="scientific">Sulfuriferula multivorans</name>
    <dbReference type="NCBI Taxonomy" id="1559896"/>
    <lineage>
        <taxon>Bacteria</taxon>
        <taxon>Pseudomonadati</taxon>
        <taxon>Pseudomonadota</taxon>
        <taxon>Betaproteobacteria</taxon>
        <taxon>Nitrosomonadales</taxon>
        <taxon>Sulfuricellaceae</taxon>
        <taxon>Sulfuriferula</taxon>
    </lineage>
</organism>
<dbReference type="SMART" id="SM01232">
    <property type="entry name" value="H2TH"/>
    <property type="match status" value="1"/>
</dbReference>
<comment type="function">
    <text evidence="15">Involved in base excision repair of DNA damaged by oxidation or by mutagenic agents. Acts as DNA glycosylase that recognizes and removes damaged bases. Has a preference for oxidized purines, such as 7,8-dihydro-8-oxoguanine (8-oxoG). Has AP (apurinic/apyrimidinic) lyase activity and introduces nicks in the DNA strand. Cleaves the DNA backbone by beta-delta elimination to generate a single-strand break at the site of the removed base with both 3'- and 5'-phosphates.</text>
</comment>
<dbReference type="EC" id="3.2.2.23" evidence="15"/>
<protein>
    <recommendedName>
        <fullName evidence="15">Formamidopyrimidine-DNA glycosylase</fullName>
        <shortName evidence="15">Fapy-DNA glycosylase</shortName>
        <ecNumber evidence="15">3.2.2.23</ecNumber>
    </recommendedName>
    <alternativeName>
        <fullName evidence="15">DNA-(apurinic or apyrimidinic site) lyase MutM</fullName>
        <shortName evidence="15">AP lyase MutM</shortName>
        <ecNumber evidence="15">4.2.99.18</ecNumber>
    </alternativeName>
</protein>
<dbReference type="GO" id="GO:0034039">
    <property type="term" value="F:8-oxo-7,8-dihydroguanine DNA N-glycosylase activity"/>
    <property type="evidence" value="ECO:0007669"/>
    <property type="project" value="TreeGrafter"/>
</dbReference>
<keyword evidence="8 15" id="KW-0862">Zinc</keyword>
<dbReference type="PROSITE" id="PS51066">
    <property type="entry name" value="ZF_FPG_2"/>
    <property type="match status" value="1"/>
</dbReference>
<comment type="catalytic activity">
    <reaction evidence="14 15">
        <text>2'-deoxyribonucleotide-(2'-deoxyribose 5'-phosphate)-2'-deoxyribonucleotide-DNA = a 3'-end 2'-deoxyribonucleotide-(2,3-dehydro-2,3-deoxyribose 5'-phosphate)-DNA + a 5'-end 5'-phospho-2'-deoxyribonucleoside-DNA + H(+)</text>
        <dbReference type="Rhea" id="RHEA:66592"/>
        <dbReference type="Rhea" id="RHEA-COMP:13180"/>
        <dbReference type="Rhea" id="RHEA-COMP:16897"/>
        <dbReference type="Rhea" id="RHEA-COMP:17067"/>
        <dbReference type="ChEBI" id="CHEBI:15378"/>
        <dbReference type="ChEBI" id="CHEBI:136412"/>
        <dbReference type="ChEBI" id="CHEBI:157695"/>
        <dbReference type="ChEBI" id="CHEBI:167181"/>
        <dbReference type="EC" id="4.2.99.18"/>
    </reaction>
</comment>
<keyword evidence="4 15" id="KW-0479">Metal-binding</keyword>
<dbReference type="Gene3D" id="3.20.190.10">
    <property type="entry name" value="MutM-like, N-terminal"/>
    <property type="match status" value="1"/>
</dbReference>
<proteinExistence type="inferred from homology"/>
<dbReference type="GO" id="GO:0008270">
    <property type="term" value="F:zinc ion binding"/>
    <property type="evidence" value="ECO:0007669"/>
    <property type="project" value="UniProtKB-UniRule"/>
</dbReference>
<comment type="caution">
    <text evidence="18">The sequence shown here is derived from an EMBL/GenBank/DDBJ whole genome shotgun (WGS) entry which is preliminary data.</text>
</comment>
<name>A0A401JDV1_9PROT</name>
<reference evidence="18 19" key="1">
    <citation type="journal article" date="2019" name="Front. Microbiol.">
        <title>Genomes of Neutrophilic Sulfur-Oxidizing Chemolithoautotrophs Representing 9 Proteobacterial Species From 8 Genera.</title>
        <authorList>
            <person name="Watanabe T."/>
            <person name="Kojima H."/>
            <person name="Umezawa K."/>
            <person name="Hori C."/>
            <person name="Takasuka T.E."/>
            <person name="Kato Y."/>
            <person name="Fukui M."/>
        </authorList>
    </citation>
    <scope>NUCLEOTIDE SEQUENCE [LARGE SCALE GENOMIC DNA]</scope>
    <source>
        <strain evidence="18 19">TTN</strain>
    </source>
</reference>
<dbReference type="InterPro" id="IPR010663">
    <property type="entry name" value="Znf_FPG/IleRS"/>
</dbReference>
<keyword evidence="11 15" id="KW-0456">Lyase</keyword>
<evidence type="ECO:0000256" key="10">
    <source>
        <dbReference type="ARBA" id="ARBA00023204"/>
    </source>
</evidence>
<dbReference type="Pfam" id="PF06831">
    <property type="entry name" value="H2TH"/>
    <property type="match status" value="1"/>
</dbReference>
<accession>A0A401JDV1</accession>
<dbReference type="NCBIfam" id="NF002211">
    <property type="entry name" value="PRK01103.1"/>
    <property type="match status" value="1"/>
</dbReference>
<feature type="active site" description="Proton donor; for delta-elimination activity" evidence="15">
    <location>
        <position position="265"/>
    </location>
</feature>
<dbReference type="Pfam" id="PF06827">
    <property type="entry name" value="zf-FPG_IleRS"/>
    <property type="match status" value="1"/>
</dbReference>
<evidence type="ECO:0000256" key="3">
    <source>
        <dbReference type="ARBA" id="ARBA00011245"/>
    </source>
</evidence>